<dbReference type="Proteomes" id="UP000305848">
    <property type="component" value="Unassembled WGS sequence"/>
</dbReference>
<organism evidence="3 4">
    <name type="scientific">Ilyomonas limi</name>
    <dbReference type="NCBI Taxonomy" id="2575867"/>
    <lineage>
        <taxon>Bacteria</taxon>
        <taxon>Pseudomonadati</taxon>
        <taxon>Bacteroidota</taxon>
        <taxon>Chitinophagia</taxon>
        <taxon>Chitinophagales</taxon>
        <taxon>Chitinophagaceae</taxon>
        <taxon>Ilyomonas</taxon>
    </lineage>
</organism>
<keyword evidence="1" id="KW-0812">Transmembrane</keyword>
<keyword evidence="1" id="KW-1133">Transmembrane helix</keyword>
<dbReference type="AlphaFoldDB" id="A0A4U3KYV4"/>
<keyword evidence="1" id="KW-0472">Membrane</keyword>
<evidence type="ECO:0000313" key="3">
    <source>
        <dbReference type="EMBL" id="TKK66307.1"/>
    </source>
</evidence>
<keyword evidence="4" id="KW-1185">Reference proteome</keyword>
<dbReference type="InterPro" id="IPR018649">
    <property type="entry name" value="SHOCT"/>
</dbReference>
<gene>
    <name evidence="3" type="ORF">FC093_17125</name>
</gene>
<feature type="domain" description="SHOCT" evidence="2">
    <location>
        <begin position="43"/>
        <end position="68"/>
    </location>
</feature>
<evidence type="ECO:0000259" key="2">
    <source>
        <dbReference type="Pfam" id="PF09851"/>
    </source>
</evidence>
<sequence length="76" mass="9386">MFNNNYQFWGMHLFWWLVWMILIFWIFATPYDIPGQRKKKESPLDILQKRFASGQITTEEYQEKKKILENDLVEQN</sequence>
<name>A0A4U3KYV4_9BACT</name>
<protein>
    <submittedName>
        <fullName evidence="3">SHOCT domain-containing protein</fullName>
    </submittedName>
</protein>
<reference evidence="3 4" key="1">
    <citation type="submission" date="2019-05" db="EMBL/GenBank/DDBJ databases">
        <title>Panacibacter sp. strain 17mud1-8 Genome sequencing and assembly.</title>
        <authorList>
            <person name="Chhetri G."/>
        </authorList>
    </citation>
    <scope>NUCLEOTIDE SEQUENCE [LARGE SCALE GENOMIC DNA]</scope>
    <source>
        <strain evidence="3 4">17mud1-8</strain>
    </source>
</reference>
<dbReference type="RefSeq" id="WP_137263039.1">
    <property type="nucleotide sequence ID" value="NZ_SZQL01000015.1"/>
</dbReference>
<dbReference type="OrthoDB" id="5421551at2"/>
<accession>A0A4U3KYV4</accession>
<proteinExistence type="predicted"/>
<evidence type="ECO:0000313" key="4">
    <source>
        <dbReference type="Proteomes" id="UP000305848"/>
    </source>
</evidence>
<dbReference type="EMBL" id="SZQL01000015">
    <property type="protein sequence ID" value="TKK66307.1"/>
    <property type="molecule type" value="Genomic_DNA"/>
</dbReference>
<feature type="transmembrane region" description="Helical" evidence="1">
    <location>
        <begin position="12"/>
        <end position="31"/>
    </location>
</feature>
<comment type="caution">
    <text evidence="3">The sequence shown here is derived from an EMBL/GenBank/DDBJ whole genome shotgun (WGS) entry which is preliminary data.</text>
</comment>
<evidence type="ECO:0000256" key="1">
    <source>
        <dbReference type="SAM" id="Phobius"/>
    </source>
</evidence>
<dbReference type="Pfam" id="PF09851">
    <property type="entry name" value="SHOCT"/>
    <property type="match status" value="1"/>
</dbReference>